<name>A0ABM1JUK6_GEKJA</name>
<feature type="region of interest" description="Disordered" evidence="1">
    <location>
        <begin position="218"/>
        <end position="242"/>
    </location>
</feature>
<organism evidence="2 3">
    <name type="scientific">Gekko japonicus</name>
    <name type="common">Schlegel's Japanese gecko</name>
    <dbReference type="NCBI Taxonomy" id="146911"/>
    <lineage>
        <taxon>Eukaryota</taxon>
        <taxon>Metazoa</taxon>
        <taxon>Chordata</taxon>
        <taxon>Craniata</taxon>
        <taxon>Vertebrata</taxon>
        <taxon>Euteleostomi</taxon>
        <taxon>Lepidosauria</taxon>
        <taxon>Squamata</taxon>
        <taxon>Bifurcata</taxon>
        <taxon>Gekkota</taxon>
        <taxon>Gekkonidae</taxon>
        <taxon>Gekkoninae</taxon>
        <taxon>Gekko</taxon>
    </lineage>
</organism>
<feature type="compositionally biased region" description="Low complexity" evidence="1">
    <location>
        <begin position="154"/>
        <end position="164"/>
    </location>
</feature>
<dbReference type="RefSeq" id="XP_015265143.1">
    <property type="nucleotide sequence ID" value="XM_015409657.1"/>
</dbReference>
<evidence type="ECO:0000256" key="1">
    <source>
        <dbReference type="SAM" id="MobiDB-lite"/>
    </source>
</evidence>
<dbReference type="Proteomes" id="UP000694871">
    <property type="component" value="Unplaced"/>
</dbReference>
<feature type="compositionally biased region" description="Basic residues" evidence="1">
    <location>
        <begin position="169"/>
        <end position="192"/>
    </location>
</feature>
<accession>A0ABM1JUK6</accession>
<reference evidence="3" key="1">
    <citation type="submission" date="2025-08" db="UniProtKB">
        <authorList>
            <consortium name="RefSeq"/>
        </authorList>
    </citation>
    <scope>IDENTIFICATION</scope>
</reference>
<feature type="compositionally biased region" description="Low complexity" evidence="1">
    <location>
        <begin position="224"/>
        <end position="239"/>
    </location>
</feature>
<evidence type="ECO:0000313" key="3">
    <source>
        <dbReference type="RefSeq" id="XP_015265143.1"/>
    </source>
</evidence>
<dbReference type="GeneID" id="107109080"/>
<keyword evidence="2" id="KW-1185">Reference proteome</keyword>
<protein>
    <submittedName>
        <fullName evidence="3">Uncharacterized protein LOC107109080</fullName>
    </submittedName>
</protein>
<evidence type="ECO:0000313" key="2">
    <source>
        <dbReference type="Proteomes" id="UP000694871"/>
    </source>
</evidence>
<proteinExistence type="predicted"/>
<sequence>METEYQPFYNSDVIATYGERNQELEKRNHAQEKREECDLTTHFQTIKTMVLTAARIVFARKWKDENIPTKEDIIFKVLDLAEMERLTYIIQEKSDWIMNLWLDVIVLLCCARLQSIVEEVSYQLPKHKPRERRRTNFAVGEERKGRRVALSGWLSSSQPLSPSQNRQRYSPHRCLRRRRPRHVRSASTRRRLSGQAQPLAAAAAAASSAAAILPWRLRGKRPGSARSAPRASASSSRRGTQSAHRGCLHLRHLFLLLRGHRPLLLFPLFSPRGLRPVSAAASVGVVVVAAHLAPGAARGSVSPVPTCLGSVSSPRGPPDEPQRAALFRSCSAAGWLLPASWQRLERRYTRPRLRERRFSSLTCRAWPGARGRRRLKPKEAKCVRGFRALDVCIQDTCCRNRCTQVCGRVGRSWN</sequence>
<gene>
    <name evidence="3" type="primary">LOC107109080</name>
</gene>
<feature type="region of interest" description="Disordered" evidence="1">
    <location>
        <begin position="154"/>
        <end position="197"/>
    </location>
</feature>